<dbReference type="AlphaFoldDB" id="A0A3S5B1D0"/>
<keyword evidence="1" id="KW-0880">Kelch repeat</keyword>
<sequence>MLLYLGGWYGNNLFSDVIGYMLCNQFPHFQLNARNFRAFSSSPFLFTPAYLPSSFAQLPRDQAVWCSAGVMGSDGCLYLVGGRKDGLLASALTHVYNPSTRCWTAGPLLNQPRCEFSLCQIEPKIYAIAGLYTAS</sequence>
<dbReference type="OrthoDB" id="45365at2759"/>
<dbReference type="InterPro" id="IPR015915">
    <property type="entry name" value="Kelch-typ_b-propeller"/>
</dbReference>
<organism evidence="2 3">
    <name type="scientific">Protopolystoma xenopodis</name>
    <dbReference type="NCBI Taxonomy" id="117903"/>
    <lineage>
        <taxon>Eukaryota</taxon>
        <taxon>Metazoa</taxon>
        <taxon>Spiralia</taxon>
        <taxon>Lophotrochozoa</taxon>
        <taxon>Platyhelminthes</taxon>
        <taxon>Monogenea</taxon>
        <taxon>Polyopisthocotylea</taxon>
        <taxon>Polystomatidea</taxon>
        <taxon>Polystomatidae</taxon>
        <taxon>Protopolystoma</taxon>
    </lineage>
</organism>
<dbReference type="InterPro" id="IPR052392">
    <property type="entry name" value="Kelch-BTB_domain-containing"/>
</dbReference>
<dbReference type="EMBL" id="CAAALY010115988">
    <property type="protein sequence ID" value="VEL30827.1"/>
    <property type="molecule type" value="Genomic_DNA"/>
</dbReference>
<keyword evidence="3" id="KW-1185">Reference proteome</keyword>
<dbReference type="Pfam" id="PF07646">
    <property type="entry name" value="Kelch_2"/>
    <property type="match status" value="1"/>
</dbReference>
<dbReference type="InterPro" id="IPR011498">
    <property type="entry name" value="Kelch_2"/>
</dbReference>
<reference evidence="2" key="1">
    <citation type="submission" date="2018-11" db="EMBL/GenBank/DDBJ databases">
        <authorList>
            <consortium name="Pathogen Informatics"/>
        </authorList>
    </citation>
    <scope>NUCLEOTIDE SEQUENCE</scope>
</reference>
<dbReference type="SUPFAM" id="SSF117281">
    <property type="entry name" value="Kelch motif"/>
    <property type="match status" value="1"/>
</dbReference>
<dbReference type="InterPro" id="IPR006652">
    <property type="entry name" value="Kelch_1"/>
</dbReference>
<protein>
    <submittedName>
        <fullName evidence="2">Uncharacterized protein</fullName>
    </submittedName>
</protein>
<proteinExistence type="predicted"/>
<dbReference type="InterPro" id="IPR037293">
    <property type="entry name" value="Gal_Oxidase_central_sf"/>
</dbReference>
<accession>A0A3S5B1D0</accession>
<dbReference type="PANTHER" id="PTHR46375:SF3">
    <property type="entry name" value="KELCH REPEAT AND BTB DOMAIN-CONTAINING PROTEIN 13"/>
    <property type="match status" value="1"/>
</dbReference>
<comment type="caution">
    <text evidence="2">The sequence shown here is derived from an EMBL/GenBank/DDBJ whole genome shotgun (WGS) entry which is preliminary data.</text>
</comment>
<dbReference type="PANTHER" id="PTHR46375">
    <property type="entry name" value="KELCH REPEAT AND BTB DOMAIN-CONTAINING PROTEIN 13-RELATED"/>
    <property type="match status" value="1"/>
</dbReference>
<dbReference type="Gene3D" id="2.130.10.80">
    <property type="entry name" value="Galactose oxidase/kelch, beta-propeller"/>
    <property type="match status" value="1"/>
</dbReference>
<evidence type="ECO:0000313" key="3">
    <source>
        <dbReference type="Proteomes" id="UP000784294"/>
    </source>
</evidence>
<name>A0A3S5B1D0_9PLAT</name>
<dbReference type="Proteomes" id="UP000784294">
    <property type="component" value="Unassembled WGS sequence"/>
</dbReference>
<evidence type="ECO:0000313" key="2">
    <source>
        <dbReference type="EMBL" id="VEL30827.1"/>
    </source>
</evidence>
<evidence type="ECO:0000256" key="1">
    <source>
        <dbReference type="ARBA" id="ARBA00022441"/>
    </source>
</evidence>
<dbReference type="SMART" id="SM00612">
    <property type="entry name" value="Kelch"/>
    <property type="match status" value="1"/>
</dbReference>
<gene>
    <name evidence="2" type="ORF">PXEA_LOCUS24267</name>
</gene>